<dbReference type="InterPro" id="IPR037508">
    <property type="entry name" value="Msb1/Mug8"/>
</dbReference>
<reference evidence="3 4" key="1">
    <citation type="submission" date="2016-04" db="EMBL/GenBank/DDBJ databases">
        <title>Evolutionary innovation and constraint leading to complex multicellularity in the Ascomycota.</title>
        <authorList>
            <person name="Cisse O."/>
            <person name="Nguyen A."/>
            <person name="Hewitt D.A."/>
            <person name="Jedd G."/>
            <person name="Stajich J.E."/>
        </authorList>
    </citation>
    <scope>NUCLEOTIDE SEQUENCE [LARGE SCALE GENOMIC DNA]</scope>
    <source>
        <strain evidence="3 4">DAH-3</strain>
    </source>
</reference>
<sequence>MHEGSDGFDSGYESFQRAADATQHLFFAYLRSMAPAHSGPSNLPRILEKLLAESRYPPHRTTFQHHAVLKISLLVDRVSPSPFALLKRAVRHHIYNDSQALAELYACTDDPSKCLSDECARVLKCIAAVNSSLLSESQTAKGLADFTWSRFIDFGFDDSASSSIVNSRRSVSAPELSPSAPISRPSRPITPSWGEFLNDGFPSSRIENTPFLLSPQQSLPFPISQKIEFHPDESTESYDRGNIECVKFMQLDDAFWGVWIESLAAETVESRKAVFGRSVVAEIANAGWIVVEEKLRGVHTPQLLPPIDTKKRMFSKRTKTPKLKPINSVRRPLSPELQVSPQLAEMLRERYAAQMMPSHSSPQIVSQDVGDKVNRQESRITLGTEVAHALNWAGRDGRYVTDTTENLIDTLSPEVPQNPPAETTDRNPFAPQPLEASIDREEVISPIPTSYLDDSDRKDKNRIFKLFLHRRKTVTVPKLSEDPAGSSIYSRSSVTSDHPEPSLDSLHTSSTIAPVRRKPVPSQMLLPYDATPGEESLVSSNSTTPRADRWKAIHRAHHAAAYPPSEYDDGETAQTSDEESIEDRVARIKKRVAELTILSE</sequence>
<evidence type="ECO:0000259" key="2">
    <source>
        <dbReference type="Pfam" id="PF08101"/>
    </source>
</evidence>
<feature type="region of interest" description="Disordered" evidence="1">
    <location>
        <begin position="561"/>
        <end position="581"/>
    </location>
</feature>
<dbReference type="STRING" id="1198029.A0A1U7LLK3"/>
<protein>
    <submittedName>
        <fullName evidence="3">Morphogenesis-related protein MSB1</fullName>
    </submittedName>
</protein>
<feature type="region of interest" description="Disordered" evidence="1">
    <location>
        <begin position="410"/>
        <end position="432"/>
    </location>
</feature>
<dbReference type="OrthoDB" id="3362494at2759"/>
<proteinExistence type="predicted"/>
<dbReference type="EMBL" id="LXFE01001510">
    <property type="protein sequence ID" value="OLL23540.1"/>
    <property type="molecule type" value="Genomic_DNA"/>
</dbReference>
<dbReference type="InterPro" id="IPR012965">
    <property type="entry name" value="Msb1/Mug8_dom"/>
</dbReference>
<organism evidence="3 4">
    <name type="scientific">Neolecta irregularis (strain DAH-3)</name>
    <dbReference type="NCBI Taxonomy" id="1198029"/>
    <lineage>
        <taxon>Eukaryota</taxon>
        <taxon>Fungi</taxon>
        <taxon>Dikarya</taxon>
        <taxon>Ascomycota</taxon>
        <taxon>Taphrinomycotina</taxon>
        <taxon>Neolectales</taxon>
        <taxon>Neolectaceae</taxon>
        <taxon>Neolecta</taxon>
    </lineage>
</organism>
<evidence type="ECO:0000313" key="4">
    <source>
        <dbReference type="Proteomes" id="UP000186594"/>
    </source>
</evidence>
<keyword evidence="4" id="KW-1185">Reference proteome</keyword>
<dbReference type="PANTHER" id="PTHR28093:SF1">
    <property type="entry name" value="MORPHOGENESIS-RELATED PROTEIN MSB1"/>
    <property type="match status" value="1"/>
</dbReference>
<dbReference type="PANTHER" id="PTHR28093">
    <property type="entry name" value="MORPHOGENESIS-RELATED PROTEIN MSB1"/>
    <property type="match status" value="1"/>
</dbReference>
<dbReference type="Pfam" id="PF08101">
    <property type="entry name" value="Msb1-Mug8_dom"/>
    <property type="match status" value="1"/>
</dbReference>
<dbReference type="AlphaFoldDB" id="A0A1U7LLK3"/>
<feature type="compositionally biased region" description="Acidic residues" evidence="1">
    <location>
        <begin position="566"/>
        <end position="581"/>
    </location>
</feature>
<dbReference type="Proteomes" id="UP000186594">
    <property type="component" value="Unassembled WGS sequence"/>
</dbReference>
<accession>A0A1U7LLK3</accession>
<feature type="domain" description="Meiotically up-regulated protein Msb1/Mug8" evidence="2">
    <location>
        <begin position="5"/>
        <end position="294"/>
    </location>
</feature>
<feature type="region of interest" description="Disordered" evidence="1">
    <location>
        <begin position="478"/>
        <end position="514"/>
    </location>
</feature>
<name>A0A1U7LLK3_NEOID</name>
<feature type="compositionally biased region" description="Polar residues" evidence="1">
    <location>
        <begin position="487"/>
        <end position="496"/>
    </location>
</feature>
<gene>
    <name evidence="3" type="ORF">NEOLI_003783</name>
</gene>
<evidence type="ECO:0000256" key="1">
    <source>
        <dbReference type="SAM" id="MobiDB-lite"/>
    </source>
</evidence>
<comment type="caution">
    <text evidence="3">The sequence shown here is derived from an EMBL/GenBank/DDBJ whole genome shotgun (WGS) entry which is preliminary data.</text>
</comment>
<evidence type="ECO:0000313" key="3">
    <source>
        <dbReference type="EMBL" id="OLL23540.1"/>
    </source>
</evidence>